<feature type="domain" description="Histidine kinase" evidence="6">
    <location>
        <begin position="260"/>
        <end position="473"/>
    </location>
</feature>
<dbReference type="GO" id="GO:0000155">
    <property type="term" value="F:phosphorelay sensor kinase activity"/>
    <property type="evidence" value="ECO:0007669"/>
    <property type="project" value="InterPro"/>
</dbReference>
<dbReference type="EC" id="2.7.13.3" evidence="2"/>
<gene>
    <name evidence="7" type="ORF">EA472_17850</name>
</gene>
<dbReference type="EMBL" id="REFZ01000015">
    <property type="protein sequence ID" value="RQG98477.1"/>
    <property type="molecule type" value="Genomic_DNA"/>
</dbReference>
<dbReference type="SUPFAM" id="SSF47384">
    <property type="entry name" value="Homodimeric domain of signal transducing histidine kinase"/>
    <property type="match status" value="1"/>
</dbReference>
<evidence type="ECO:0000256" key="2">
    <source>
        <dbReference type="ARBA" id="ARBA00012438"/>
    </source>
</evidence>
<dbReference type="Pfam" id="PF00512">
    <property type="entry name" value="HisKA"/>
    <property type="match status" value="1"/>
</dbReference>
<dbReference type="InterPro" id="IPR003594">
    <property type="entry name" value="HATPase_dom"/>
</dbReference>
<dbReference type="SMART" id="SM00387">
    <property type="entry name" value="HATPase_c"/>
    <property type="match status" value="1"/>
</dbReference>
<dbReference type="OrthoDB" id="106630at2157"/>
<dbReference type="Gene3D" id="3.30.565.10">
    <property type="entry name" value="Histidine kinase-like ATPase, C-terminal domain"/>
    <property type="match status" value="1"/>
</dbReference>
<evidence type="ECO:0000259" key="6">
    <source>
        <dbReference type="PROSITE" id="PS50109"/>
    </source>
</evidence>
<sequence length="478" mass="54302">MLTVESGLEALRESPEFHGTIEPFDDLEELETCEHIALFYRDRDERFETVTPFIRQGIERGERVMYVIDEFSRSTVLDELRGGDADVDAAVDSGQLTFHSLEETYLRSGRFDPDDMLEVYADAIEDANESYPGLRVTASTNFVLDENATLEEFMAYESRVNDLFRGENCIALCHYDCERIPPETLIDVIRTHPHIVYEGTVCHNFYYTPPEEFFEPDEPMRDVERMLNTLADRSRARADLDETVSQLEASNERLKRFAYVASHDLQEPLRMISSYLQLLESRYGDDLDGDAREYIDFAVDGSDRMREMIDGLLAYSRIDTDESDVEPVDCNAVVDDVLTDLHVRIDETDAEITVDSLPAVAGNVHQLEQLFFNLLSNAIKYSGDEPPQIEVGCERRGDRCLFAVADRGIGIEPEYVDGIFDVFNRLHSNDEFPGTGIGLSLCRKIVAHHDGDIWVDSESDEGTTFYFTLPSATSVQSN</sequence>
<dbReference type="InterPro" id="IPR036890">
    <property type="entry name" value="HATPase_C_sf"/>
</dbReference>
<dbReference type="FunFam" id="3.30.565.10:FF:000006">
    <property type="entry name" value="Sensor histidine kinase WalK"/>
    <property type="match status" value="1"/>
</dbReference>
<organism evidence="7 8">
    <name type="scientific">Natrarchaeobius chitinivorans</name>
    <dbReference type="NCBI Taxonomy" id="1679083"/>
    <lineage>
        <taxon>Archaea</taxon>
        <taxon>Methanobacteriati</taxon>
        <taxon>Methanobacteriota</taxon>
        <taxon>Stenosarchaea group</taxon>
        <taxon>Halobacteria</taxon>
        <taxon>Halobacteriales</taxon>
        <taxon>Natrialbaceae</taxon>
        <taxon>Natrarchaeobius</taxon>
    </lineage>
</organism>
<dbReference type="InterPro" id="IPR036097">
    <property type="entry name" value="HisK_dim/P_sf"/>
</dbReference>
<name>A0A3N6M840_NATCH</name>
<dbReference type="PANTHER" id="PTHR43304:SF1">
    <property type="entry name" value="PAC DOMAIN-CONTAINING PROTEIN"/>
    <property type="match status" value="1"/>
</dbReference>
<evidence type="ECO:0000256" key="1">
    <source>
        <dbReference type="ARBA" id="ARBA00000085"/>
    </source>
</evidence>
<evidence type="ECO:0000313" key="8">
    <source>
        <dbReference type="Proteomes" id="UP000281431"/>
    </source>
</evidence>
<evidence type="ECO:0000256" key="5">
    <source>
        <dbReference type="ARBA" id="ARBA00022777"/>
    </source>
</evidence>
<dbReference type="PANTHER" id="PTHR43304">
    <property type="entry name" value="PHYTOCHROME-LIKE PROTEIN CPH1"/>
    <property type="match status" value="1"/>
</dbReference>
<keyword evidence="8" id="KW-1185">Reference proteome</keyword>
<dbReference type="Pfam" id="PF02518">
    <property type="entry name" value="HATPase_c"/>
    <property type="match status" value="1"/>
</dbReference>
<keyword evidence="4" id="KW-0808">Transferase</keyword>
<evidence type="ECO:0000313" key="7">
    <source>
        <dbReference type="EMBL" id="RQG98477.1"/>
    </source>
</evidence>
<dbReference type="InterPro" id="IPR003661">
    <property type="entry name" value="HisK_dim/P_dom"/>
</dbReference>
<dbReference type="AlphaFoldDB" id="A0A3N6M840"/>
<keyword evidence="5 7" id="KW-0418">Kinase</keyword>
<keyword evidence="3" id="KW-0597">Phosphoprotein</keyword>
<dbReference type="Gene3D" id="1.10.287.130">
    <property type="match status" value="1"/>
</dbReference>
<reference evidence="7 8" key="1">
    <citation type="submission" date="2018-10" db="EMBL/GenBank/DDBJ databases">
        <title>Natrarchaeobius chitinivorans gen. nov., sp. nov., and Natrarchaeobius haloalkaliphilus sp. nov., alkaliphilic, chitin-utilizing haloarchaea from hypersaline alkaline lakes.</title>
        <authorList>
            <person name="Sorokin D.Y."/>
            <person name="Elcheninov A.G."/>
            <person name="Kostrikina N.A."/>
            <person name="Bale N.J."/>
            <person name="Sinninghe Damste J.S."/>
            <person name="Khijniak T.V."/>
            <person name="Kublanov I.V."/>
            <person name="Toshchakov S.V."/>
        </authorList>
    </citation>
    <scope>NUCLEOTIDE SEQUENCE [LARGE SCALE GENOMIC DNA]</scope>
    <source>
        <strain evidence="7 8">AArcht7</strain>
    </source>
</reference>
<dbReference type="PROSITE" id="PS50109">
    <property type="entry name" value="HIS_KIN"/>
    <property type="match status" value="1"/>
</dbReference>
<dbReference type="Pfam" id="PF14417">
    <property type="entry name" value="MEDS"/>
    <property type="match status" value="1"/>
</dbReference>
<dbReference type="PRINTS" id="PR00344">
    <property type="entry name" value="BCTRLSENSOR"/>
</dbReference>
<comment type="catalytic activity">
    <reaction evidence="1">
        <text>ATP + protein L-histidine = ADP + protein N-phospho-L-histidine.</text>
        <dbReference type="EC" id="2.7.13.3"/>
    </reaction>
</comment>
<accession>A0A3N6M840</accession>
<dbReference type="InterPro" id="IPR025847">
    <property type="entry name" value="MEDS_domain"/>
</dbReference>
<dbReference type="SMART" id="SM00388">
    <property type="entry name" value="HisKA"/>
    <property type="match status" value="1"/>
</dbReference>
<dbReference type="CDD" id="cd00082">
    <property type="entry name" value="HisKA"/>
    <property type="match status" value="1"/>
</dbReference>
<evidence type="ECO:0000256" key="3">
    <source>
        <dbReference type="ARBA" id="ARBA00022553"/>
    </source>
</evidence>
<protein>
    <recommendedName>
        <fullName evidence="2">histidine kinase</fullName>
        <ecNumber evidence="2">2.7.13.3</ecNumber>
    </recommendedName>
</protein>
<dbReference type="InterPro" id="IPR005467">
    <property type="entry name" value="His_kinase_dom"/>
</dbReference>
<evidence type="ECO:0000256" key="4">
    <source>
        <dbReference type="ARBA" id="ARBA00022679"/>
    </source>
</evidence>
<dbReference type="SUPFAM" id="SSF55874">
    <property type="entry name" value="ATPase domain of HSP90 chaperone/DNA topoisomerase II/histidine kinase"/>
    <property type="match status" value="1"/>
</dbReference>
<dbReference type="InterPro" id="IPR052162">
    <property type="entry name" value="Sensor_kinase/Photoreceptor"/>
</dbReference>
<dbReference type="Proteomes" id="UP000281431">
    <property type="component" value="Unassembled WGS sequence"/>
</dbReference>
<comment type="caution">
    <text evidence="7">The sequence shown here is derived from an EMBL/GenBank/DDBJ whole genome shotgun (WGS) entry which is preliminary data.</text>
</comment>
<proteinExistence type="predicted"/>
<dbReference type="InterPro" id="IPR004358">
    <property type="entry name" value="Sig_transdc_His_kin-like_C"/>
</dbReference>